<comment type="subcellular location">
    <subcellularLocation>
        <location evidence="2">Cell membrane</location>
    </subcellularLocation>
</comment>
<evidence type="ECO:0000256" key="6">
    <source>
        <dbReference type="ARBA" id="ARBA00022692"/>
    </source>
</evidence>
<organism evidence="14 15">
    <name type="scientific">Amycolatopsis magusensis</name>
    <dbReference type="NCBI Taxonomy" id="882444"/>
    <lineage>
        <taxon>Bacteria</taxon>
        <taxon>Bacillati</taxon>
        <taxon>Actinomycetota</taxon>
        <taxon>Actinomycetes</taxon>
        <taxon>Pseudonocardiales</taxon>
        <taxon>Pseudonocardiaceae</taxon>
        <taxon>Amycolatopsis</taxon>
    </lineage>
</organism>
<dbReference type="PANTHER" id="PTHR45436">
    <property type="entry name" value="SENSOR HISTIDINE KINASE YKOH"/>
    <property type="match status" value="1"/>
</dbReference>
<dbReference type="SUPFAM" id="SSF55874">
    <property type="entry name" value="ATPase domain of HSP90 chaperone/DNA topoisomerase II/histidine kinase"/>
    <property type="match status" value="1"/>
</dbReference>
<dbReference type="PANTHER" id="PTHR45436:SF5">
    <property type="entry name" value="SENSOR HISTIDINE KINASE TRCS"/>
    <property type="match status" value="1"/>
</dbReference>
<sequence length="479" mass="52015">MTRWLGAWNRLRLGTRLAFALAALSLVVFAIVGMLTVGIMRDYLRDRLDDQLTSSQLDESEKLRKYPAKDPTPFYSWYSVAFNVRDGVATPKPEDRLPQEVDDLAQVARAATETEVIQTVHLRGEGDFRVRACPIDPATGTVLVSAAPEAELDSTVQQLIAVEVATFSLALAILVITGRIVLRRGLRPLSDMADTAHDITTRDLTDSPDLPVRATGTGGGVEVDELRTALNTMLAHIDSSLGARTAAEQRLRRFIADASHELRTPLTSIRGYADLFQYAAANEPAEREAHLAKLRQEAGRMSLLLDDLLLLARLDDAEVEAPLRREEVDLVELATAAGDAFRAAHADRELTVDADAGPIRLNADPLRLRQVLDNLLTNAAVHTPPGTSVTLVARATSAEAVLEVADTGPGIPAEDQARIFDRFYRVDRSRARERGGSGLGLAVVHSLVTAHGGTVTLASGPGTTRFTVRLPRTRNEGPR</sequence>
<dbReference type="InterPro" id="IPR005467">
    <property type="entry name" value="His_kinase_dom"/>
</dbReference>
<dbReference type="InterPro" id="IPR036097">
    <property type="entry name" value="HisK_dim/P_sf"/>
</dbReference>
<dbReference type="InterPro" id="IPR004358">
    <property type="entry name" value="Sig_transdc_His_kin-like_C"/>
</dbReference>
<gene>
    <name evidence="14" type="ORF">JOM49_004646</name>
</gene>
<name>A0ABS4PUM9_9PSEU</name>
<feature type="transmembrane region" description="Helical" evidence="11">
    <location>
        <begin position="17"/>
        <end position="40"/>
    </location>
</feature>
<keyword evidence="10 11" id="KW-0472">Membrane</keyword>
<protein>
    <recommendedName>
        <fullName evidence="3">histidine kinase</fullName>
        <ecNumber evidence="3">2.7.13.3</ecNumber>
    </recommendedName>
</protein>
<dbReference type="CDD" id="cd00082">
    <property type="entry name" value="HisKA"/>
    <property type="match status" value="1"/>
</dbReference>
<dbReference type="SMART" id="SM00388">
    <property type="entry name" value="HisKA"/>
    <property type="match status" value="1"/>
</dbReference>
<dbReference type="PRINTS" id="PR00344">
    <property type="entry name" value="BCTRLSENSOR"/>
</dbReference>
<dbReference type="Pfam" id="PF02518">
    <property type="entry name" value="HATPase_c"/>
    <property type="match status" value="1"/>
</dbReference>
<evidence type="ECO:0000313" key="14">
    <source>
        <dbReference type="EMBL" id="MBP2183120.1"/>
    </source>
</evidence>
<reference evidence="14 15" key="1">
    <citation type="submission" date="2021-03" db="EMBL/GenBank/DDBJ databases">
        <title>Sequencing the genomes of 1000 actinobacteria strains.</title>
        <authorList>
            <person name="Klenk H.-P."/>
        </authorList>
    </citation>
    <scope>NUCLEOTIDE SEQUENCE [LARGE SCALE GENOMIC DNA]</scope>
    <source>
        <strain evidence="14 15">DSM 45510</strain>
    </source>
</reference>
<keyword evidence="15" id="KW-1185">Reference proteome</keyword>
<proteinExistence type="predicted"/>
<dbReference type="GO" id="GO:0004673">
    <property type="term" value="F:protein histidine kinase activity"/>
    <property type="evidence" value="ECO:0007669"/>
    <property type="project" value="UniProtKB-EC"/>
</dbReference>
<dbReference type="SMART" id="SM00387">
    <property type="entry name" value="HATPase_c"/>
    <property type="match status" value="1"/>
</dbReference>
<evidence type="ECO:0000256" key="9">
    <source>
        <dbReference type="ARBA" id="ARBA00023012"/>
    </source>
</evidence>
<dbReference type="Gene3D" id="6.10.340.10">
    <property type="match status" value="1"/>
</dbReference>
<evidence type="ECO:0000256" key="10">
    <source>
        <dbReference type="ARBA" id="ARBA00023136"/>
    </source>
</evidence>
<dbReference type="InterPro" id="IPR050428">
    <property type="entry name" value="TCS_sensor_his_kinase"/>
</dbReference>
<evidence type="ECO:0000256" key="3">
    <source>
        <dbReference type="ARBA" id="ARBA00012438"/>
    </source>
</evidence>
<dbReference type="EMBL" id="JAGGMS010000001">
    <property type="protein sequence ID" value="MBP2183120.1"/>
    <property type="molecule type" value="Genomic_DNA"/>
</dbReference>
<dbReference type="Gene3D" id="3.30.565.10">
    <property type="entry name" value="Histidine kinase-like ATPase, C-terminal domain"/>
    <property type="match status" value="1"/>
</dbReference>
<dbReference type="Gene3D" id="1.10.287.130">
    <property type="match status" value="1"/>
</dbReference>
<keyword evidence="7 14" id="KW-0418">Kinase</keyword>
<comment type="catalytic activity">
    <reaction evidence="1">
        <text>ATP + protein L-histidine = ADP + protein N-phospho-L-histidine.</text>
        <dbReference type="EC" id="2.7.13.3"/>
    </reaction>
</comment>
<dbReference type="Pfam" id="PF00672">
    <property type="entry name" value="HAMP"/>
    <property type="match status" value="1"/>
</dbReference>
<dbReference type="InterPro" id="IPR036890">
    <property type="entry name" value="HATPase_C_sf"/>
</dbReference>
<dbReference type="PROSITE" id="PS50109">
    <property type="entry name" value="HIS_KIN"/>
    <property type="match status" value="1"/>
</dbReference>
<dbReference type="EC" id="2.7.13.3" evidence="3"/>
<dbReference type="PROSITE" id="PS50885">
    <property type="entry name" value="HAMP"/>
    <property type="match status" value="1"/>
</dbReference>
<dbReference type="Pfam" id="PF00512">
    <property type="entry name" value="HisKA"/>
    <property type="match status" value="1"/>
</dbReference>
<evidence type="ECO:0000256" key="1">
    <source>
        <dbReference type="ARBA" id="ARBA00000085"/>
    </source>
</evidence>
<keyword evidence="6 11" id="KW-0812">Transmembrane</keyword>
<dbReference type="RefSeq" id="WP_209666326.1">
    <property type="nucleotide sequence ID" value="NZ_JAGGMS010000001.1"/>
</dbReference>
<evidence type="ECO:0000259" key="12">
    <source>
        <dbReference type="PROSITE" id="PS50109"/>
    </source>
</evidence>
<keyword evidence="8 11" id="KW-1133">Transmembrane helix</keyword>
<dbReference type="SUPFAM" id="SSF47384">
    <property type="entry name" value="Homodimeric domain of signal transducing histidine kinase"/>
    <property type="match status" value="1"/>
</dbReference>
<evidence type="ECO:0000256" key="7">
    <source>
        <dbReference type="ARBA" id="ARBA00022777"/>
    </source>
</evidence>
<evidence type="ECO:0000256" key="5">
    <source>
        <dbReference type="ARBA" id="ARBA00022679"/>
    </source>
</evidence>
<feature type="domain" description="Histidine kinase" evidence="12">
    <location>
        <begin position="257"/>
        <end position="474"/>
    </location>
</feature>
<evidence type="ECO:0000256" key="2">
    <source>
        <dbReference type="ARBA" id="ARBA00004236"/>
    </source>
</evidence>
<keyword evidence="5 14" id="KW-0808">Transferase</keyword>
<accession>A0ABS4PUM9</accession>
<dbReference type="InterPro" id="IPR003660">
    <property type="entry name" value="HAMP_dom"/>
</dbReference>
<dbReference type="InterPro" id="IPR003661">
    <property type="entry name" value="HisK_dim/P_dom"/>
</dbReference>
<evidence type="ECO:0000256" key="11">
    <source>
        <dbReference type="SAM" id="Phobius"/>
    </source>
</evidence>
<dbReference type="SMART" id="SM00304">
    <property type="entry name" value="HAMP"/>
    <property type="match status" value="1"/>
</dbReference>
<comment type="caution">
    <text evidence="14">The sequence shown here is derived from an EMBL/GenBank/DDBJ whole genome shotgun (WGS) entry which is preliminary data.</text>
</comment>
<dbReference type="InterPro" id="IPR003594">
    <property type="entry name" value="HATPase_dom"/>
</dbReference>
<dbReference type="Proteomes" id="UP000741013">
    <property type="component" value="Unassembled WGS sequence"/>
</dbReference>
<keyword evidence="4" id="KW-0597">Phosphoprotein</keyword>
<keyword evidence="9" id="KW-0902">Two-component regulatory system</keyword>
<evidence type="ECO:0000313" key="15">
    <source>
        <dbReference type="Proteomes" id="UP000741013"/>
    </source>
</evidence>
<evidence type="ECO:0000256" key="8">
    <source>
        <dbReference type="ARBA" id="ARBA00022989"/>
    </source>
</evidence>
<evidence type="ECO:0000256" key="4">
    <source>
        <dbReference type="ARBA" id="ARBA00022553"/>
    </source>
</evidence>
<feature type="domain" description="HAMP" evidence="13">
    <location>
        <begin position="183"/>
        <end position="242"/>
    </location>
</feature>
<evidence type="ECO:0000259" key="13">
    <source>
        <dbReference type="PROSITE" id="PS50885"/>
    </source>
</evidence>
<dbReference type="CDD" id="cd00075">
    <property type="entry name" value="HATPase"/>
    <property type="match status" value="1"/>
</dbReference>